<organism evidence="3">
    <name type="scientific">marine metagenome</name>
    <dbReference type="NCBI Taxonomy" id="408172"/>
    <lineage>
        <taxon>unclassified sequences</taxon>
        <taxon>metagenomes</taxon>
        <taxon>ecological metagenomes</taxon>
    </lineage>
</organism>
<evidence type="ECO:0000256" key="1">
    <source>
        <dbReference type="SAM" id="Coils"/>
    </source>
</evidence>
<evidence type="ECO:0000256" key="2">
    <source>
        <dbReference type="SAM" id="MobiDB-lite"/>
    </source>
</evidence>
<name>A0A381VVH1_9ZZZZ</name>
<protein>
    <submittedName>
        <fullName evidence="3">Uncharacterized protein</fullName>
    </submittedName>
</protein>
<keyword evidence="1" id="KW-0175">Coiled coil</keyword>
<reference evidence="3" key="1">
    <citation type="submission" date="2018-05" db="EMBL/GenBank/DDBJ databases">
        <authorList>
            <person name="Lanie J.A."/>
            <person name="Ng W.-L."/>
            <person name="Kazmierczak K.M."/>
            <person name="Andrzejewski T.M."/>
            <person name="Davidsen T.M."/>
            <person name="Wayne K.J."/>
            <person name="Tettelin H."/>
            <person name="Glass J.I."/>
            <person name="Rusch D."/>
            <person name="Podicherti R."/>
            <person name="Tsui H.-C.T."/>
            <person name="Winkler M.E."/>
        </authorList>
    </citation>
    <scope>NUCLEOTIDE SEQUENCE</scope>
</reference>
<feature type="coiled-coil region" evidence="1">
    <location>
        <begin position="11"/>
        <end position="48"/>
    </location>
</feature>
<dbReference type="AlphaFoldDB" id="A0A381VVH1"/>
<feature type="compositionally biased region" description="Acidic residues" evidence="2">
    <location>
        <begin position="59"/>
        <end position="70"/>
    </location>
</feature>
<dbReference type="EMBL" id="UINC01009904">
    <property type="protein sequence ID" value="SVA44280.1"/>
    <property type="molecule type" value="Genomic_DNA"/>
</dbReference>
<feature type="region of interest" description="Disordered" evidence="2">
    <location>
        <begin position="57"/>
        <end position="77"/>
    </location>
</feature>
<sequence>MITKKVIEERKKTLQTDIETVRGRLVELDNQKNENTALLQALQGAIQQCNDFLKRIDDESSDVGDGEETNADSSIPQ</sequence>
<gene>
    <name evidence="3" type="ORF">METZ01_LOCUS97134</name>
</gene>
<proteinExistence type="predicted"/>
<evidence type="ECO:0000313" key="3">
    <source>
        <dbReference type="EMBL" id="SVA44280.1"/>
    </source>
</evidence>
<accession>A0A381VVH1</accession>